<proteinExistence type="predicted"/>
<evidence type="ECO:0000256" key="1">
    <source>
        <dbReference type="SAM" id="Phobius"/>
    </source>
</evidence>
<keyword evidence="5" id="KW-1185">Reference proteome</keyword>
<dbReference type="AlphaFoldDB" id="A0A0D4CKC9"/>
<keyword evidence="1" id="KW-0812">Transmembrane</keyword>
<dbReference type="InterPro" id="IPR046350">
    <property type="entry name" value="Cystatin_sf"/>
</dbReference>
<feature type="transmembrane region" description="Helical" evidence="1">
    <location>
        <begin position="20"/>
        <end position="41"/>
    </location>
</feature>
<dbReference type="SUPFAM" id="SSF54403">
    <property type="entry name" value="Cystatin/monellin"/>
    <property type="match status" value="2"/>
</dbReference>
<sequence length="172" mass="19776">MQSRREVQRERSRGTSKRMIRDLLILIILIFLVGWSIYAVGNHPKAEAERQATTIAKRYANLKTRTDFYIYNRENTYYTVAGKNNKGQRILVIVPQKNGSVRVVKQSTGLTEQQALAQVKSNEHPKRVLKAVPGIFNDKVVWEVTYLNSKGNLCYDLINFKTGSYVQQINNL</sequence>
<gene>
    <name evidence="4" type="ORF">LBLM1_04350</name>
</gene>
<reference evidence="4 5" key="1">
    <citation type="journal article" date="2012" name="J. Bacteriol.">
        <title>Genome sequence of Lactobacillus mucosae LM1, isolated from piglet feces.</title>
        <authorList>
            <person name="Lee J.H."/>
            <person name="Valeriano V.D."/>
            <person name="Shin Y.R."/>
            <person name="Chae J.P."/>
            <person name="Kim G.B."/>
            <person name="Ham J.S."/>
            <person name="Chun J."/>
            <person name="Kang D.K."/>
        </authorList>
    </citation>
    <scope>NUCLEOTIDE SEQUENCE [LARGE SCALE GENOMIC DNA]</scope>
    <source>
        <strain evidence="4 5">LM1</strain>
    </source>
</reference>
<accession>A0A0D4CKC9</accession>
<dbReference type="STRING" id="1130798.LBLM1_04350"/>
<dbReference type="HOGENOM" id="CLU_114070_1_1_9"/>
<dbReference type="Proteomes" id="UP000003645">
    <property type="component" value="Chromosome"/>
</dbReference>
<dbReference type="Gene3D" id="3.10.450.40">
    <property type="match status" value="2"/>
</dbReference>
<dbReference type="GeneID" id="57114289"/>
<dbReference type="KEGG" id="lmu:LBLM1_04350"/>
<dbReference type="InterPro" id="IPR025711">
    <property type="entry name" value="PepSY"/>
</dbReference>
<organism evidence="4 5">
    <name type="scientific">Limosilactobacillus mucosae LM1</name>
    <dbReference type="NCBI Taxonomy" id="1130798"/>
    <lineage>
        <taxon>Bacteria</taxon>
        <taxon>Bacillati</taxon>
        <taxon>Bacillota</taxon>
        <taxon>Bacilli</taxon>
        <taxon>Lactobacillales</taxon>
        <taxon>Lactobacillaceae</taxon>
        <taxon>Limosilactobacillus</taxon>
    </lineage>
</organism>
<feature type="domain" description="PepSY" evidence="2">
    <location>
        <begin position="110"/>
        <end position="163"/>
    </location>
</feature>
<dbReference type="OrthoDB" id="2242521at2"/>
<dbReference type="EMBL" id="CP011013">
    <property type="protein sequence ID" value="AJT50351.1"/>
    <property type="molecule type" value="Genomic_DNA"/>
</dbReference>
<keyword evidence="1" id="KW-0472">Membrane</keyword>
<dbReference type="InterPro" id="IPR041401">
    <property type="entry name" value="TseB-like_dom"/>
</dbReference>
<dbReference type="Pfam" id="PF03413">
    <property type="entry name" value="PepSY"/>
    <property type="match status" value="1"/>
</dbReference>
<dbReference type="RefSeq" id="WP_039944952.1">
    <property type="nucleotide sequence ID" value="NZ_CP011013.1"/>
</dbReference>
<feature type="domain" description="Cell wall elongation regulator TseB-like" evidence="3">
    <location>
        <begin position="51"/>
        <end position="95"/>
    </location>
</feature>
<evidence type="ECO:0000259" key="2">
    <source>
        <dbReference type="Pfam" id="PF03413"/>
    </source>
</evidence>
<protein>
    <submittedName>
        <fullName evidence="4">Peptidase</fullName>
    </submittedName>
</protein>
<keyword evidence="1" id="KW-1133">Transmembrane helix</keyword>
<evidence type="ECO:0000313" key="4">
    <source>
        <dbReference type="EMBL" id="AJT50351.1"/>
    </source>
</evidence>
<evidence type="ECO:0000313" key="5">
    <source>
        <dbReference type="Proteomes" id="UP000003645"/>
    </source>
</evidence>
<dbReference type="Pfam" id="PF17881">
    <property type="entry name" value="TseB"/>
    <property type="match status" value="1"/>
</dbReference>
<name>A0A0D4CKC9_LIMMU</name>
<evidence type="ECO:0000259" key="3">
    <source>
        <dbReference type="Pfam" id="PF17881"/>
    </source>
</evidence>